<accession>A0ABT4XS14</accession>
<dbReference type="PROSITE" id="PS00330">
    <property type="entry name" value="HEMOLYSIN_CALCIUM"/>
    <property type="match status" value="4"/>
</dbReference>
<evidence type="ECO:0000259" key="9">
    <source>
        <dbReference type="Pfam" id="PF00413"/>
    </source>
</evidence>
<feature type="domain" description="Peptidase M10 serralysin C-terminal" evidence="10">
    <location>
        <begin position="352"/>
        <end position="586"/>
    </location>
</feature>
<sequence>MAFSSAHQVHIRAALNVWGNASGLVFVEVPPGEGAIRFSMFDMSGLLNSSGNQLSGYAYFPSMYWFTDANGDPTDYYIRHDAIGGDVFLNSNLFGSSGSLVAPGVRGFSLLLHEIGHALGFEHPFEGTYTINPNRDSGIFTVMSYNRSRSTVELGSLDEEAIEYIYGPDSADLDAEFDAALNAIIINAPSTDTWLLPAWHGAHLLTGGAGDDSLLGDNGDDTLIGGDGDDWLRGGEGDDMLYDGPGNDTIEGDFGNDTLIVPADVTGIEIALTWGGGQITRQNGEVDELVWIETVQVVGNEGVRITGSAATETLIGGDGDDTIQSMGGLDSINGGAGNDELYASEFALTYVEGGAGDDTLIGGFGNDTLDGGGGADVIDGGDGYDIASYASADRSVRVDLQNPAISFNDAAGDMFISIEEFQTGDGIDQLRGDAGDNIFRTGGVSDRLYGRAGDDMLFGEAGADAFYGGLGADIMTGGDDAGRRDRYIYFNAAESGVGDGNRDVITDFVAGEDRIELSRIDADITQGFKQGFEFIGDAAFTGTGGELRYEQAGGNTIVQADRDGDGAADFEIELTGTMDLTESDFLI</sequence>
<dbReference type="RefSeq" id="WP_271432033.1">
    <property type="nucleotide sequence ID" value="NZ_JAQIOY010000002.1"/>
</dbReference>
<dbReference type="InterPro" id="IPR001818">
    <property type="entry name" value="Pept_M10_metallopeptidase"/>
</dbReference>
<evidence type="ECO:0000256" key="7">
    <source>
        <dbReference type="ARBA" id="ARBA00022801"/>
    </source>
</evidence>
<dbReference type="PANTHER" id="PTHR38340:SF1">
    <property type="entry name" value="S-LAYER PROTEIN"/>
    <property type="match status" value="1"/>
</dbReference>
<evidence type="ECO:0000256" key="8">
    <source>
        <dbReference type="ARBA" id="ARBA00022833"/>
    </source>
</evidence>
<evidence type="ECO:0000313" key="12">
    <source>
        <dbReference type="Proteomes" id="UP001210720"/>
    </source>
</evidence>
<evidence type="ECO:0000313" key="11">
    <source>
        <dbReference type="EMBL" id="MDA7424685.1"/>
    </source>
</evidence>
<gene>
    <name evidence="11" type="ORF">PFY00_08115</name>
</gene>
<keyword evidence="8" id="KW-0862">Zinc</keyword>
<dbReference type="SUPFAM" id="SSF51120">
    <property type="entry name" value="beta-Roll"/>
    <property type="match status" value="2"/>
</dbReference>
<dbReference type="SUPFAM" id="SSF55486">
    <property type="entry name" value="Metalloproteases ('zincins'), catalytic domain"/>
    <property type="match status" value="1"/>
</dbReference>
<keyword evidence="3" id="KW-0964">Secreted</keyword>
<dbReference type="InterPro" id="IPR011049">
    <property type="entry name" value="Serralysin-like_metalloprot_C"/>
</dbReference>
<evidence type="ECO:0000256" key="6">
    <source>
        <dbReference type="ARBA" id="ARBA00022737"/>
    </source>
</evidence>
<dbReference type="InterPro" id="IPR018511">
    <property type="entry name" value="Hemolysin-typ_Ca-bd_CS"/>
</dbReference>
<evidence type="ECO:0000256" key="5">
    <source>
        <dbReference type="ARBA" id="ARBA00022723"/>
    </source>
</evidence>
<evidence type="ECO:0000259" key="10">
    <source>
        <dbReference type="Pfam" id="PF08548"/>
    </source>
</evidence>
<dbReference type="Gene3D" id="3.40.390.10">
    <property type="entry name" value="Collagenase (Catalytic Domain)"/>
    <property type="match status" value="1"/>
</dbReference>
<dbReference type="InterPro" id="IPR001343">
    <property type="entry name" value="Hemolysn_Ca-bd"/>
</dbReference>
<dbReference type="Pfam" id="PF00413">
    <property type="entry name" value="Peptidase_M10"/>
    <property type="match status" value="1"/>
</dbReference>
<dbReference type="Pfam" id="PF00353">
    <property type="entry name" value="HemolysinCabind"/>
    <property type="match status" value="4"/>
</dbReference>
<dbReference type="Proteomes" id="UP001210720">
    <property type="component" value="Unassembled WGS sequence"/>
</dbReference>
<keyword evidence="5" id="KW-0479">Metal-binding</keyword>
<name>A0ABT4XS14_9RHOB</name>
<evidence type="ECO:0000256" key="4">
    <source>
        <dbReference type="ARBA" id="ARBA00022670"/>
    </source>
</evidence>
<comment type="cofactor">
    <cofactor evidence="1">
        <name>Ca(2+)</name>
        <dbReference type="ChEBI" id="CHEBI:29108"/>
    </cofactor>
</comment>
<keyword evidence="12" id="KW-1185">Reference proteome</keyword>
<keyword evidence="6" id="KW-0677">Repeat</keyword>
<dbReference type="PANTHER" id="PTHR38340">
    <property type="entry name" value="S-LAYER PROTEIN"/>
    <property type="match status" value="1"/>
</dbReference>
<protein>
    <submittedName>
        <fullName evidence="11">M10 family metallopeptidase C-terminal domain-containing protein</fullName>
    </submittedName>
</protein>
<evidence type="ECO:0000256" key="3">
    <source>
        <dbReference type="ARBA" id="ARBA00022525"/>
    </source>
</evidence>
<dbReference type="Gene3D" id="2.150.10.10">
    <property type="entry name" value="Serralysin-like metalloprotease, C-terminal"/>
    <property type="match status" value="2"/>
</dbReference>
<keyword evidence="7" id="KW-0378">Hydrolase</keyword>
<dbReference type="InterPro" id="IPR050557">
    <property type="entry name" value="RTX_toxin/Mannuronan_C5-epim"/>
</dbReference>
<dbReference type="PRINTS" id="PR00313">
    <property type="entry name" value="CABNDNGRPT"/>
</dbReference>
<feature type="domain" description="Peptidase M10 metallopeptidase" evidence="9">
    <location>
        <begin position="8"/>
        <end position="167"/>
    </location>
</feature>
<dbReference type="EMBL" id="JAQIOY010000002">
    <property type="protein sequence ID" value="MDA7424685.1"/>
    <property type="molecule type" value="Genomic_DNA"/>
</dbReference>
<proteinExistence type="predicted"/>
<dbReference type="Pfam" id="PF08548">
    <property type="entry name" value="Peptidase_M10_C"/>
    <property type="match status" value="1"/>
</dbReference>
<comment type="caution">
    <text evidence="11">The sequence shown here is derived from an EMBL/GenBank/DDBJ whole genome shotgun (WGS) entry which is preliminary data.</text>
</comment>
<dbReference type="InterPro" id="IPR024079">
    <property type="entry name" value="MetalloPept_cat_dom_sf"/>
</dbReference>
<evidence type="ECO:0000256" key="1">
    <source>
        <dbReference type="ARBA" id="ARBA00001913"/>
    </source>
</evidence>
<organism evidence="11 12">
    <name type="scientific">Thalassococcus lentus</name>
    <dbReference type="NCBI Taxonomy" id="1210524"/>
    <lineage>
        <taxon>Bacteria</taxon>
        <taxon>Pseudomonadati</taxon>
        <taxon>Pseudomonadota</taxon>
        <taxon>Alphaproteobacteria</taxon>
        <taxon>Rhodobacterales</taxon>
        <taxon>Roseobacteraceae</taxon>
        <taxon>Thalassococcus</taxon>
    </lineage>
</organism>
<evidence type="ECO:0000256" key="2">
    <source>
        <dbReference type="ARBA" id="ARBA00004613"/>
    </source>
</evidence>
<keyword evidence="4" id="KW-0645">Protease</keyword>
<reference evidence="11 12" key="1">
    <citation type="submission" date="2023-01" db="EMBL/GenBank/DDBJ databases">
        <title>Thalassococcus onchidii sp. nov., isolated from a marine invertebrate from the South China Sea.</title>
        <authorList>
            <person name="Xu S."/>
            <person name="Liu Z."/>
            <person name="Xu Y."/>
        </authorList>
    </citation>
    <scope>NUCLEOTIDE SEQUENCE [LARGE SCALE GENOMIC DNA]</scope>
    <source>
        <strain evidence="11 12">KCTC 32084</strain>
    </source>
</reference>
<dbReference type="InterPro" id="IPR013858">
    <property type="entry name" value="Peptidase_M10B_C"/>
</dbReference>
<comment type="subcellular location">
    <subcellularLocation>
        <location evidence="2">Secreted</location>
    </subcellularLocation>
</comment>